<dbReference type="AlphaFoldDB" id="A0A5V3X263"/>
<proteinExistence type="predicted"/>
<dbReference type="EMBL" id="AALKIA010000049">
    <property type="protein sequence ID" value="EDA5106628.1"/>
    <property type="molecule type" value="Genomic_DNA"/>
</dbReference>
<dbReference type="EMBL" id="AAGYLR010000067">
    <property type="protein sequence ID" value="EBT3545363.1"/>
    <property type="molecule type" value="Genomic_DNA"/>
</dbReference>
<name>A0A5V3X263_SALER</name>
<dbReference type="Gene3D" id="3.30.110.70">
    <property type="entry name" value="Hypothetical protein apc22750. Chain B"/>
    <property type="match status" value="1"/>
</dbReference>
<reference evidence="1" key="1">
    <citation type="submission" date="2018-07" db="EMBL/GenBank/DDBJ databases">
        <authorList>
            <consortium name="GenomeTrakr network: Whole genome sequencing for foodborne pathogen traceback"/>
        </authorList>
    </citation>
    <scope>NUCLEOTIDE SEQUENCE</scope>
    <source>
        <strain evidence="1">CFSAN067305</strain>
    </source>
</reference>
<protein>
    <submittedName>
        <fullName evidence="1">Heavy metal-binding domain-containing protein</fullName>
    </submittedName>
</protein>
<dbReference type="InterPro" id="IPR002765">
    <property type="entry name" value="UPF0145_YbjQ-like"/>
</dbReference>
<evidence type="ECO:0000313" key="1">
    <source>
        <dbReference type="EMBL" id="EBT3545363.1"/>
    </source>
</evidence>
<accession>A0A5V3X263</accession>
<reference evidence="2" key="2">
    <citation type="submission" date="2019-10" db="EMBL/GenBank/DDBJ databases">
        <authorList>
            <consortium name="PulseNet: The National Subtyping Network for Foodborne Disease Surveillance"/>
            <person name="Tarr C.L."/>
            <person name="Trees E."/>
            <person name="Katz L.S."/>
            <person name="Carleton-Romer H.A."/>
            <person name="Stroika S."/>
            <person name="Kucerova Z."/>
            <person name="Roache K.F."/>
            <person name="Sabol A.L."/>
            <person name="Besser J."/>
            <person name="Gerner-Smidt P."/>
        </authorList>
    </citation>
    <scope>NUCLEOTIDE SEQUENCE</scope>
    <source>
        <strain evidence="2">PNUSAS103243</strain>
    </source>
</reference>
<gene>
    <name evidence="1" type="ORF">CJA21_20920</name>
    <name evidence="2" type="ORF">F9M27_20850</name>
</gene>
<sequence length="48" mass="5550">MRKSKPALMLNQRFFAGIRDIVGGRSGAYEKELRKAARNRFSGTNRFF</sequence>
<evidence type="ECO:0000313" key="2">
    <source>
        <dbReference type="EMBL" id="EDA5106628.1"/>
    </source>
</evidence>
<organism evidence="1">
    <name type="scientific">Salmonella enterica</name>
    <name type="common">Salmonella choleraesuis</name>
    <dbReference type="NCBI Taxonomy" id="28901"/>
    <lineage>
        <taxon>Bacteria</taxon>
        <taxon>Pseudomonadati</taxon>
        <taxon>Pseudomonadota</taxon>
        <taxon>Gammaproteobacteria</taxon>
        <taxon>Enterobacterales</taxon>
        <taxon>Enterobacteriaceae</taxon>
        <taxon>Salmonella</taxon>
    </lineage>
</organism>
<dbReference type="Pfam" id="PF01906">
    <property type="entry name" value="YbjQ_1"/>
    <property type="match status" value="1"/>
</dbReference>
<comment type="caution">
    <text evidence="1">The sequence shown here is derived from an EMBL/GenBank/DDBJ whole genome shotgun (WGS) entry which is preliminary data.</text>
</comment>